<evidence type="ECO:0000313" key="6">
    <source>
        <dbReference type="EMBL" id="OGD55248.1"/>
    </source>
</evidence>
<evidence type="ECO:0000256" key="2">
    <source>
        <dbReference type="ARBA" id="ARBA00022603"/>
    </source>
</evidence>
<evidence type="ECO:0000256" key="3">
    <source>
        <dbReference type="ARBA" id="ARBA00022679"/>
    </source>
</evidence>
<organism evidence="6 7">
    <name type="scientific">Candidatus Beckwithbacteria bacterium RIFCSPHIGHO2_12_FULL_47_17</name>
    <dbReference type="NCBI Taxonomy" id="1797460"/>
    <lineage>
        <taxon>Bacteria</taxon>
        <taxon>Candidatus Beckwithiibacteriota</taxon>
    </lineage>
</organism>
<dbReference type="Pfam" id="PF01555">
    <property type="entry name" value="N6_N4_Mtase"/>
    <property type="match status" value="1"/>
</dbReference>
<feature type="domain" description="DNA methylase N-4/N-6" evidence="5">
    <location>
        <begin position="22"/>
        <end position="220"/>
    </location>
</feature>
<dbReference type="InterPro" id="IPR029063">
    <property type="entry name" value="SAM-dependent_MTases_sf"/>
</dbReference>
<comment type="caution">
    <text evidence="6">The sequence shown here is derived from an EMBL/GenBank/DDBJ whole genome shotgun (WGS) entry which is preliminary data.</text>
</comment>
<evidence type="ECO:0000259" key="5">
    <source>
        <dbReference type="Pfam" id="PF01555"/>
    </source>
</evidence>
<comment type="similarity">
    <text evidence="1 4">Belongs to the N(4)/N(6)-methyltransferase family.</text>
</comment>
<gene>
    <name evidence="6" type="ORF">A3E73_01905</name>
</gene>
<reference evidence="6 7" key="1">
    <citation type="journal article" date="2016" name="Nat. Commun.">
        <title>Thousands of microbial genomes shed light on interconnected biogeochemical processes in an aquifer system.</title>
        <authorList>
            <person name="Anantharaman K."/>
            <person name="Brown C.T."/>
            <person name="Hug L.A."/>
            <person name="Sharon I."/>
            <person name="Castelle C.J."/>
            <person name="Probst A.J."/>
            <person name="Thomas B.C."/>
            <person name="Singh A."/>
            <person name="Wilkins M.J."/>
            <person name="Karaoz U."/>
            <person name="Brodie E.L."/>
            <person name="Williams K.H."/>
            <person name="Hubbard S.S."/>
            <person name="Banfield J.F."/>
        </authorList>
    </citation>
    <scope>NUCLEOTIDE SEQUENCE [LARGE SCALE GENOMIC DNA]</scope>
</reference>
<name>A0A1F5DJC6_9BACT</name>
<dbReference type="Gene3D" id="3.40.50.150">
    <property type="entry name" value="Vaccinia Virus protein VP39"/>
    <property type="match status" value="1"/>
</dbReference>
<dbReference type="InterPro" id="IPR002052">
    <property type="entry name" value="DNA_methylase_N6_adenine_CS"/>
</dbReference>
<dbReference type="STRING" id="1797460.A3E73_01905"/>
<keyword evidence="2 6" id="KW-0489">Methyltransferase</keyword>
<dbReference type="InterPro" id="IPR002941">
    <property type="entry name" value="DNA_methylase_N4/N6"/>
</dbReference>
<dbReference type="GO" id="GO:0008170">
    <property type="term" value="F:N-methyltransferase activity"/>
    <property type="evidence" value="ECO:0007669"/>
    <property type="project" value="InterPro"/>
</dbReference>
<proteinExistence type="inferred from homology"/>
<dbReference type="EMBL" id="MEZN01000047">
    <property type="protein sequence ID" value="OGD55248.1"/>
    <property type="molecule type" value="Genomic_DNA"/>
</dbReference>
<evidence type="ECO:0000256" key="4">
    <source>
        <dbReference type="RuleBase" id="RU362026"/>
    </source>
</evidence>
<evidence type="ECO:0000313" key="7">
    <source>
        <dbReference type="Proteomes" id="UP000176791"/>
    </source>
</evidence>
<sequence length="236" mass="27465">MNNSFIFGDALTIIKKLPDKSIDLILTDPPYDIRKYSTGNIPLPGRKPLNNDIAKWDGAIPIDKFCKEFRRILADNGNLFVFTSYNLFGKWHEQLDPLFDTCNFLVWHKLNPPPRVYRNSFLHSCEMIICAWDRGHTWNFTSQQEMHNFIQSPICMKPERLEHPTQKPLSIMKHIIKIASKPEDIILDCFAGTATVGVAALLMKRKYFLVENNPEYFKIASDRLERAKKRLGIFYD</sequence>
<dbReference type="GO" id="GO:0003677">
    <property type="term" value="F:DNA binding"/>
    <property type="evidence" value="ECO:0007669"/>
    <property type="project" value="InterPro"/>
</dbReference>
<dbReference type="EC" id="2.1.1.-" evidence="4"/>
<dbReference type="PRINTS" id="PR00508">
    <property type="entry name" value="S21N4MTFRASE"/>
</dbReference>
<dbReference type="Proteomes" id="UP000176791">
    <property type="component" value="Unassembled WGS sequence"/>
</dbReference>
<protein>
    <recommendedName>
        <fullName evidence="4">Methyltransferase</fullName>
        <ecNumber evidence="4">2.1.1.-</ecNumber>
    </recommendedName>
</protein>
<dbReference type="AlphaFoldDB" id="A0A1F5DJC6"/>
<keyword evidence="3 6" id="KW-0808">Transferase</keyword>
<accession>A0A1F5DJC6</accession>
<dbReference type="InterPro" id="IPR001091">
    <property type="entry name" value="RM_Methyltransferase"/>
</dbReference>
<dbReference type="SUPFAM" id="SSF53335">
    <property type="entry name" value="S-adenosyl-L-methionine-dependent methyltransferases"/>
    <property type="match status" value="1"/>
</dbReference>
<dbReference type="GO" id="GO:0032259">
    <property type="term" value="P:methylation"/>
    <property type="evidence" value="ECO:0007669"/>
    <property type="project" value="UniProtKB-KW"/>
</dbReference>
<dbReference type="PROSITE" id="PS00092">
    <property type="entry name" value="N6_MTASE"/>
    <property type="match status" value="1"/>
</dbReference>
<evidence type="ECO:0000256" key="1">
    <source>
        <dbReference type="ARBA" id="ARBA00006594"/>
    </source>
</evidence>